<keyword evidence="1" id="KW-0175">Coiled coil</keyword>
<evidence type="ECO:0000313" key="3">
    <source>
        <dbReference type="EMBL" id="RMX71680.1"/>
    </source>
</evidence>
<dbReference type="EMBL" id="QWIK01002297">
    <property type="protein sequence ID" value="RMX88473.1"/>
    <property type="molecule type" value="Genomic_DNA"/>
</dbReference>
<dbReference type="PANTHER" id="PTHR14778">
    <property type="entry name" value="KINETOCHORE-ASSOCIATED PROTEIN DSN1 HOMOLOG"/>
    <property type="match status" value="1"/>
</dbReference>
<dbReference type="VEuPathDB" id="FungiDB:BTJ68_07883"/>
<dbReference type="GO" id="GO:0007059">
    <property type="term" value="P:chromosome segregation"/>
    <property type="evidence" value="ECO:0007669"/>
    <property type="project" value="InterPro"/>
</dbReference>
<dbReference type="EMBL" id="QWIJ01002596">
    <property type="protein sequence ID" value="RMX71680.1"/>
    <property type="molecule type" value="Genomic_DNA"/>
</dbReference>
<dbReference type="Proteomes" id="UP000282582">
    <property type="component" value="Unassembled WGS sequence"/>
</dbReference>
<gene>
    <name evidence="4" type="ORF">D0868_14815</name>
    <name evidence="3" type="ORF">D0869_15387</name>
</gene>
<evidence type="ECO:0000313" key="6">
    <source>
        <dbReference type="Proteomes" id="UP000282582"/>
    </source>
</evidence>
<proteinExistence type="predicted"/>
<dbReference type="AlphaFoldDB" id="A0A3M6W0F7"/>
<organism evidence="3 5">
    <name type="scientific">Hortaea werneckii</name>
    <name type="common">Black yeast</name>
    <name type="synonym">Cladosporium werneckii</name>
    <dbReference type="NCBI Taxonomy" id="91943"/>
    <lineage>
        <taxon>Eukaryota</taxon>
        <taxon>Fungi</taxon>
        <taxon>Dikarya</taxon>
        <taxon>Ascomycota</taxon>
        <taxon>Pezizomycotina</taxon>
        <taxon>Dothideomycetes</taxon>
        <taxon>Dothideomycetidae</taxon>
        <taxon>Mycosphaerellales</taxon>
        <taxon>Teratosphaeriaceae</taxon>
        <taxon>Hortaea</taxon>
    </lineage>
</organism>
<feature type="region of interest" description="Disordered" evidence="2">
    <location>
        <begin position="213"/>
        <end position="244"/>
    </location>
</feature>
<evidence type="ECO:0000256" key="1">
    <source>
        <dbReference type="SAM" id="Coils"/>
    </source>
</evidence>
<dbReference type="Proteomes" id="UP000281245">
    <property type="component" value="Unassembled WGS sequence"/>
</dbReference>
<evidence type="ECO:0000313" key="5">
    <source>
        <dbReference type="Proteomes" id="UP000281245"/>
    </source>
</evidence>
<protein>
    <recommendedName>
        <fullName evidence="7">Kinetochore protein mis13</fullName>
    </recommendedName>
</protein>
<accession>A0A3M6W0F7</accession>
<evidence type="ECO:0000313" key="4">
    <source>
        <dbReference type="EMBL" id="RMX88473.1"/>
    </source>
</evidence>
<evidence type="ECO:0000256" key="2">
    <source>
        <dbReference type="SAM" id="MobiDB-lite"/>
    </source>
</evidence>
<sequence>MNGAGTQKRRSARLSHEGAGENEPPAKRSRANGAQVKTVSTKEQDGDSNAVSKRKPRKQYEEVVDDFAFSKKSKKKVGKEPAVRNSNERPATPPPAQGSANAHQKPSTPKDEAGLKTGQKKTRRRFPTTPERENAEKPTRRSKRLSSENVPPEPQRSSPHKPAHAKSHANQERSLSPDQAEPVTVEKKRKRAVNGGEEEEKVMRIALPFQDTPVIKRNKEMRKTSAEGHRRSSSGMRGRRASSLIDEGRGTGTYAVEKNTGRVSEEVASSTGMLDALPTVQTRSVSFEMPDETISRNTAPLSSDSTSLARPHSLQPFKFCQETFADTSFPGTALPHAEVSSEEFFKHISADLTEPRRMRVLLGWCGTRSLPPKPEAPKQSTPDANLEFQALQAARVIQDELSQDLITKGTLSDWFSRDDAEAPPIQLKKKPNPRNVTNATKAEELEVELERLKKERAEWDDLMKSAVPPSPPTKEGAEAERELSILHPDLLDSPQRKVLEQLQAPAIESSTHPEAVQKRLQNVSENLEFFVDQFAHGMHTLSTTRDTAGRLADKSLSEAAEVLEEREKERRATGKSADAFDALKALGKVMNGRRR</sequence>
<feature type="compositionally biased region" description="Polar residues" evidence="2">
    <location>
        <begin position="98"/>
        <end position="107"/>
    </location>
</feature>
<reference evidence="5 6" key="1">
    <citation type="journal article" date="2018" name="BMC Genomics">
        <title>Genomic evidence for intraspecific hybridization in a clonal and extremely halotolerant yeast.</title>
        <authorList>
            <person name="Gostincar C."/>
            <person name="Stajich J.E."/>
            <person name="Zupancic J."/>
            <person name="Zalar P."/>
            <person name="Gunde-Cimerman N."/>
        </authorList>
    </citation>
    <scope>NUCLEOTIDE SEQUENCE [LARGE SCALE GENOMIC DNA]</scope>
    <source>
        <strain evidence="4 6">EXF-6654</strain>
        <strain evidence="3 5">EXF-6656</strain>
    </source>
</reference>
<dbReference type="InterPro" id="IPR013218">
    <property type="entry name" value="Dsn1/Mis13"/>
</dbReference>
<feature type="coiled-coil region" evidence="1">
    <location>
        <begin position="435"/>
        <end position="462"/>
    </location>
</feature>
<dbReference type="Pfam" id="PF08202">
    <property type="entry name" value="MIS13"/>
    <property type="match status" value="2"/>
</dbReference>
<dbReference type="VEuPathDB" id="FungiDB:BTJ68_01888"/>
<feature type="region of interest" description="Disordered" evidence="2">
    <location>
        <begin position="1"/>
        <end position="199"/>
    </location>
</feature>
<feature type="compositionally biased region" description="Basic residues" evidence="2">
    <location>
        <begin position="158"/>
        <end position="167"/>
    </location>
</feature>
<evidence type="ECO:0008006" key="7">
    <source>
        <dbReference type="Google" id="ProtNLM"/>
    </source>
</evidence>
<comment type="caution">
    <text evidence="3">The sequence shown here is derived from an EMBL/GenBank/DDBJ whole genome shotgun (WGS) entry which is preliminary data.</text>
</comment>
<dbReference type="GO" id="GO:0000444">
    <property type="term" value="C:MIS12/MIND type complex"/>
    <property type="evidence" value="ECO:0007669"/>
    <property type="project" value="InterPro"/>
</dbReference>
<dbReference type="GO" id="GO:0051301">
    <property type="term" value="P:cell division"/>
    <property type="evidence" value="ECO:0007669"/>
    <property type="project" value="InterPro"/>
</dbReference>
<dbReference type="PANTHER" id="PTHR14778:SF2">
    <property type="entry name" value="KINETOCHORE-ASSOCIATED PROTEIN DSN1 HOMOLOG"/>
    <property type="match status" value="1"/>
</dbReference>
<feature type="compositionally biased region" description="Basic and acidic residues" evidence="2">
    <location>
        <begin position="217"/>
        <end position="230"/>
    </location>
</feature>
<feature type="compositionally biased region" description="Basic and acidic residues" evidence="2">
    <location>
        <begin position="130"/>
        <end position="139"/>
    </location>
</feature>
<dbReference type="OrthoDB" id="3364649at2759"/>
<name>A0A3M6W0F7_HORWE</name>